<evidence type="ECO:0008006" key="4">
    <source>
        <dbReference type="Google" id="ProtNLM"/>
    </source>
</evidence>
<name>A0A5C3L9U9_COPMA</name>
<accession>A0A5C3L9U9</accession>
<gene>
    <name evidence="2" type="ORF">FA15DRAFT_345853</name>
</gene>
<protein>
    <recommendedName>
        <fullName evidence="4">Clp1-like protein</fullName>
    </recommendedName>
</protein>
<dbReference type="EMBL" id="ML210149">
    <property type="protein sequence ID" value="TFK29475.1"/>
    <property type="molecule type" value="Genomic_DNA"/>
</dbReference>
<feature type="region of interest" description="Disordered" evidence="1">
    <location>
        <begin position="1"/>
        <end position="30"/>
    </location>
</feature>
<reference evidence="2 3" key="1">
    <citation type="journal article" date="2019" name="Nat. Ecol. Evol.">
        <title>Megaphylogeny resolves global patterns of mushroom evolution.</title>
        <authorList>
            <person name="Varga T."/>
            <person name="Krizsan K."/>
            <person name="Foldi C."/>
            <person name="Dima B."/>
            <person name="Sanchez-Garcia M."/>
            <person name="Sanchez-Ramirez S."/>
            <person name="Szollosi G.J."/>
            <person name="Szarkandi J.G."/>
            <person name="Papp V."/>
            <person name="Albert L."/>
            <person name="Andreopoulos W."/>
            <person name="Angelini C."/>
            <person name="Antonin V."/>
            <person name="Barry K.W."/>
            <person name="Bougher N.L."/>
            <person name="Buchanan P."/>
            <person name="Buyck B."/>
            <person name="Bense V."/>
            <person name="Catcheside P."/>
            <person name="Chovatia M."/>
            <person name="Cooper J."/>
            <person name="Damon W."/>
            <person name="Desjardin D."/>
            <person name="Finy P."/>
            <person name="Geml J."/>
            <person name="Haridas S."/>
            <person name="Hughes K."/>
            <person name="Justo A."/>
            <person name="Karasinski D."/>
            <person name="Kautmanova I."/>
            <person name="Kiss B."/>
            <person name="Kocsube S."/>
            <person name="Kotiranta H."/>
            <person name="LaButti K.M."/>
            <person name="Lechner B.E."/>
            <person name="Liimatainen K."/>
            <person name="Lipzen A."/>
            <person name="Lukacs Z."/>
            <person name="Mihaltcheva S."/>
            <person name="Morgado L.N."/>
            <person name="Niskanen T."/>
            <person name="Noordeloos M.E."/>
            <person name="Ohm R.A."/>
            <person name="Ortiz-Santana B."/>
            <person name="Ovrebo C."/>
            <person name="Racz N."/>
            <person name="Riley R."/>
            <person name="Savchenko A."/>
            <person name="Shiryaev A."/>
            <person name="Soop K."/>
            <person name="Spirin V."/>
            <person name="Szebenyi C."/>
            <person name="Tomsovsky M."/>
            <person name="Tulloss R.E."/>
            <person name="Uehling J."/>
            <person name="Grigoriev I.V."/>
            <person name="Vagvolgyi C."/>
            <person name="Papp T."/>
            <person name="Martin F.M."/>
            <person name="Miettinen O."/>
            <person name="Hibbett D.S."/>
            <person name="Nagy L.G."/>
        </authorList>
    </citation>
    <scope>NUCLEOTIDE SEQUENCE [LARGE SCALE GENOMIC DNA]</scope>
    <source>
        <strain evidence="2 3">CBS 121175</strain>
    </source>
</reference>
<evidence type="ECO:0000313" key="3">
    <source>
        <dbReference type="Proteomes" id="UP000307440"/>
    </source>
</evidence>
<evidence type="ECO:0000313" key="2">
    <source>
        <dbReference type="EMBL" id="TFK29475.1"/>
    </source>
</evidence>
<feature type="region of interest" description="Disordered" evidence="1">
    <location>
        <begin position="63"/>
        <end position="84"/>
    </location>
</feature>
<feature type="compositionally biased region" description="Polar residues" evidence="1">
    <location>
        <begin position="68"/>
        <end position="79"/>
    </location>
</feature>
<organism evidence="2 3">
    <name type="scientific">Coprinopsis marcescibilis</name>
    <name type="common">Agaric fungus</name>
    <name type="synonym">Psathyrella marcescibilis</name>
    <dbReference type="NCBI Taxonomy" id="230819"/>
    <lineage>
        <taxon>Eukaryota</taxon>
        <taxon>Fungi</taxon>
        <taxon>Dikarya</taxon>
        <taxon>Basidiomycota</taxon>
        <taxon>Agaricomycotina</taxon>
        <taxon>Agaricomycetes</taxon>
        <taxon>Agaricomycetidae</taxon>
        <taxon>Agaricales</taxon>
        <taxon>Agaricineae</taxon>
        <taxon>Psathyrellaceae</taxon>
        <taxon>Coprinopsis</taxon>
    </lineage>
</organism>
<keyword evidence="3" id="KW-1185">Reference proteome</keyword>
<feature type="region of interest" description="Disordered" evidence="1">
    <location>
        <begin position="38"/>
        <end position="57"/>
    </location>
</feature>
<proteinExistence type="predicted"/>
<dbReference type="Proteomes" id="UP000307440">
    <property type="component" value="Unassembled WGS sequence"/>
</dbReference>
<dbReference type="AlphaFoldDB" id="A0A5C3L9U9"/>
<sequence>MVLRSNIQLARRADTENLPPATPLKPGSRQLNTLLHDANRRRRGRTTGVPRSNPKFLAEQAKRKLTAQKGSKASNSPSSMKFVIPVPQSGDVEMRDASPTSSKKTIPITLPKELARPQFKEVAREAIAAVDPELADTDPEYIREKLEEFGPSMLAVLGTVKATTALANSALPAEIEVKVEDMSNSVVPSHMVAVFGPPPKTKPATATSSTAGPSKPRKVTLFPIHSVVLASHCANLPPFPAASTSTEPCSENTIRIPVRSLCLPSPDQYPHLAAYLYHKRTTALLNTLLPSAAPQGLELNQTSSSSSKAGPSMLSSFATRLGRTFTFEMLLLHTMMVHGVWQNACALGIYDQGLWDTIDLAWEVLLTALSVSHGKPGMMIEGFGSN</sequence>
<dbReference type="OrthoDB" id="2570975at2759"/>
<evidence type="ECO:0000256" key="1">
    <source>
        <dbReference type="SAM" id="MobiDB-lite"/>
    </source>
</evidence>